<dbReference type="Proteomes" id="UP000249605">
    <property type="component" value="Plasmid unnamed2"/>
</dbReference>
<keyword evidence="2" id="KW-0813">Transport</keyword>
<dbReference type="Gene3D" id="3.40.50.2300">
    <property type="match status" value="2"/>
</dbReference>
<keyword evidence="7" id="KW-0614">Plasmid</keyword>
<feature type="signal peptide" evidence="5">
    <location>
        <begin position="1"/>
        <end position="29"/>
    </location>
</feature>
<organism evidence="7 8">
    <name type="scientific">Azospirillum ramasamyi</name>
    <dbReference type="NCBI Taxonomy" id="682998"/>
    <lineage>
        <taxon>Bacteria</taxon>
        <taxon>Pseudomonadati</taxon>
        <taxon>Pseudomonadota</taxon>
        <taxon>Alphaproteobacteria</taxon>
        <taxon>Rhodospirillales</taxon>
        <taxon>Azospirillaceae</taxon>
        <taxon>Azospirillum</taxon>
    </lineage>
</organism>
<geneLocation type="plasmid" evidence="7 8">
    <name>unnamed2</name>
</geneLocation>
<sequence>MFGRRTLLAAAAALALAIPVAGTGSPAQAQQPPLRIALIGPMSGTGAFEGQLGLEGAQAMAAVINANGGIAGGRKLELLTYDDKGSPEDGVSAAKRAMEQDNVDMIVGGWFSAVALSMKEVTRDKIITVMTSSQHPKVTEEGHKYLFRLNATSAMMSEFYSKAICERIKPKSIAFINVNDDWGRLELENYTKLLTGCGIEVKGHEFYNRTDTDFTTALTKLKSLNADAIYVAAINTSQGATIYRQIKQTGYRGKVIASAGNMNPKLVELSGNSLEQVYSASPFTEDGSAPSLKPWLEQYRKSYKNEPSFIAALGAQAVQAIAFGVEAAGGDPRAYDKIAAALKSQEVPTVMGDLRFSDKGQANQAIHLVQIQKKQIVSVRD</sequence>
<evidence type="ECO:0000256" key="3">
    <source>
        <dbReference type="ARBA" id="ARBA00022729"/>
    </source>
</evidence>
<dbReference type="KEGG" id="azm:DM194_19885"/>
<accession>A0A2U9SAR8</accession>
<evidence type="ECO:0000256" key="4">
    <source>
        <dbReference type="ARBA" id="ARBA00022970"/>
    </source>
</evidence>
<keyword evidence="4" id="KW-0029">Amino-acid transport</keyword>
<dbReference type="OrthoDB" id="9768386at2"/>
<evidence type="ECO:0000259" key="6">
    <source>
        <dbReference type="Pfam" id="PF13458"/>
    </source>
</evidence>
<dbReference type="InterPro" id="IPR028081">
    <property type="entry name" value="Leu-bd"/>
</dbReference>
<dbReference type="InterPro" id="IPR006311">
    <property type="entry name" value="TAT_signal"/>
</dbReference>
<dbReference type="AlphaFoldDB" id="A0A2U9SAR8"/>
<evidence type="ECO:0000256" key="1">
    <source>
        <dbReference type="ARBA" id="ARBA00010062"/>
    </source>
</evidence>
<proteinExistence type="inferred from homology"/>
<dbReference type="PANTHER" id="PTHR30483">
    <property type="entry name" value="LEUCINE-SPECIFIC-BINDING PROTEIN"/>
    <property type="match status" value="1"/>
</dbReference>
<dbReference type="GO" id="GO:0006865">
    <property type="term" value="P:amino acid transport"/>
    <property type="evidence" value="ECO:0007669"/>
    <property type="project" value="UniProtKB-KW"/>
</dbReference>
<gene>
    <name evidence="7" type="ORF">DM194_19885</name>
</gene>
<dbReference type="PRINTS" id="PR00337">
    <property type="entry name" value="LEUILEVALBP"/>
</dbReference>
<evidence type="ECO:0000256" key="5">
    <source>
        <dbReference type="SAM" id="SignalP"/>
    </source>
</evidence>
<evidence type="ECO:0000313" key="7">
    <source>
        <dbReference type="EMBL" id="AWU96574.1"/>
    </source>
</evidence>
<dbReference type="CDD" id="cd19980">
    <property type="entry name" value="PBP1_ABC_ligand_binding-like"/>
    <property type="match status" value="1"/>
</dbReference>
<dbReference type="RefSeq" id="WP_111069314.1">
    <property type="nucleotide sequence ID" value="NZ_CP029832.1"/>
</dbReference>
<dbReference type="PANTHER" id="PTHR30483:SF6">
    <property type="entry name" value="PERIPLASMIC BINDING PROTEIN OF ABC TRANSPORTER FOR NATURAL AMINO ACIDS"/>
    <property type="match status" value="1"/>
</dbReference>
<feature type="chain" id="PRO_5016090771" evidence="5">
    <location>
        <begin position="30"/>
        <end position="381"/>
    </location>
</feature>
<evidence type="ECO:0000256" key="2">
    <source>
        <dbReference type="ARBA" id="ARBA00022448"/>
    </source>
</evidence>
<dbReference type="PROSITE" id="PS51318">
    <property type="entry name" value="TAT"/>
    <property type="match status" value="1"/>
</dbReference>
<dbReference type="SUPFAM" id="SSF53822">
    <property type="entry name" value="Periplasmic binding protein-like I"/>
    <property type="match status" value="1"/>
</dbReference>
<keyword evidence="8" id="KW-1185">Reference proteome</keyword>
<evidence type="ECO:0000313" key="8">
    <source>
        <dbReference type="Proteomes" id="UP000249605"/>
    </source>
</evidence>
<reference evidence="7 8" key="1">
    <citation type="submission" date="2018-06" db="EMBL/GenBank/DDBJ databases">
        <title>Complete genome sequencing of Azospirillum sp. M2T2B2.</title>
        <authorList>
            <person name="Heo J."/>
            <person name="Kim S.-J."/>
            <person name="Kwon S.-W."/>
            <person name="Anandham R."/>
        </authorList>
    </citation>
    <scope>NUCLEOTIDE SEQUENCE [LARGE SCALE GENOMIC DNA]</scope>
    <source>
        <strain evidence="7 8">M2T2B2</strain>
        <plasmid evidence="7 8">unnamed2</plasmid>
    </source>
</reference>
<dbReference type="InterPro" id="IPR051010">
    <property type="entry name" value="BCAA_transport"/>
</dbReference>
<dbReference type="Pfam" id="PF13458">
    <property type="entry name" value="Peripla_BP_6"/>
    <property type="match status" value="1"/>
</dbReference>
<dbReference type="InterPro" id="IPR028082">
    <property type="entry name" value="Peripla_BP_I"/>
</dbReference>
<dbReference type="EMBL" id="CP029832">
    <property type="protein sequence ID" value="AWU96574.1"/>
    <property type="molecule type" value="Genomic_DNA"/>
</dbReference>
<feature type="domain" description="Leucine-binding protein" evidence="6">
    <location>
        <begin position="33"/>
        <end position="374"/>
    </location>
</feature>
<name>A0A2U9SAR8_9PROT</name>
<protein>
    <submittedName>
        <fullName evidence="7">ABC transporter substrate-binding protein</fullName>
    </submittedName>
</protein>
<dbReference type="InterPro" id="IPR000709">
    <property type="entry name" value="Leu_Ile_Val-bd"/>
</dbReference>
<comment type="similarity">
    <text evidence="1">Belongs to the leucine-binding protein family.</text>
</comment>
<keyword evidence="3 5" id="KW-0732">Signal</keyword>